<dbReference type="RefSeq" id="WP_186903401.1">
    <property type="nucleotide sequence ID" value="NZ_JACOGD010000004.1"/>
</dbReference>
<dbReference type="EMBL" id="JACOGD010000004">
    <property type="protein sequence ID" value="MBC3931656.1"/>
    <property type="molecule type" value="Genomic_DNA"/>
</dbReference>
<evidence type="ECO:0000313" key="4">
    <source>
        <dbReference type="Proteomes" id="UP000654304"/>
    </source>
</evidence>
<proteinExistence type="inferred from homology"/>
<dbReference type="NCBIfam" id="TIGR01552">
    <property type="entry name" value="phd_fam"/>
    <property type="match status" value="1"/>
</dbReference>
<dbReference type="Gene3D" id="3.40.1620.10">
    <property type="entry name" value="YefM-like domain"/>
    <property type="match status" value="1"/>
</dbReference>
<protein>
    <recommendedName>
        <fullName evidence="2">Antitoxin</fullName>
    </recommendedName>
</protein>
<evidence type="ECO:0000256" key="1">
    <source>
        <dbReference type="ARBA" id="ARBA00009981"/>
    </source>
</evidence>
<evidence type="ECO:0000313" key="3">
    <source>
        <dbReference type="EMBL" id="MBC3931656.1"/>
    </source>
</evidence>
<dbReference type="Proteomes" id="UP000654304">
    <property type="component" value="Unassembled WGS sequence"/>
</dbReference>
<name>A0ABR7A4D7_9BURK</name>
<reference evidence="3 4" key="1">
    <citation type="submission" date="2020-08" db="EMBL/GenBank/DDBJ databases">
        <title>Novel species isolated from subtropical streams in China.</title>
        <authorList>
            <person name="Lu H."/>
        </authorList>
    </citation>
    <scope>NUCLEOTIDE SEQUENCE [LARGE SCALE GENOMIC DNA]</scope>
    <source>
        <strain evidence="3 4">CY22W</strain>
    </source>
</reference>
<sequence length="85" mass="9404">MRVISYSEARNSLKSVIDSVIDDADITVINRRDGGDAVVMSLDHYQQMAETLHLLSAPANAQRLAESIKQYRAGKTVKRTLVTAE</sequence>
<dbReference type="PANTHER" id="PTHR33713">
    <property type="entry name" value="ANTITOXIN YAFN-RELATED"/>
    <property type="match status" value="1"/>
</dbReference>
<keyword evidence="4" id="KW-1185">Reference proteome</keyword>
<dbReference type="SUPFAM" id="SSF143120">
    <property type="entry name" value="YefM-like"/>
    <property type="match status" value="1"/>
</dbReference>
<gene>
    <name evidence="3" type="ORF">H8K43_08250</name>
</gene>
<dbReference type="InterPro" id="IPR006442">
    <property type="entry name" value="Antitoxin_Phd/YefM"/>
</dbReference>
<dbReference type="Pfam" id="PF02604">
    <property type="entry name" value="PhdYeFM_antitox"/>
    <property type="match status" value="1"/>
</dbReference>
<dbReference type="InterPro" id="IPR036165">
    <property type="entry name" value="YefM-like_sf"/>
</dbReference>
<comment type="similarity">
    <text evidence="1 2">Belongs to the phD/YefM antitoxin family.</text>
</comment>
<dbReference type="Gene3D" id="6.10.250.330">
    <property type="match status" value="1"/>
</dbReference>
<comment type="function">
    <text evidence="2">Antitoxin component of a type II toxin-antitoxin (TA) system.</text>
</comment>
<dbReference type="InterPro" id="IPR051405">
    <property type="entry name" value="phD/YefM_antitoxin"/>
</dbReference>
<comment type="caution">
    <text evidence="3">The sequence shown here is derived from an EMBL/GenBank/DDBJ whole genome shotgun (WGS) entry which is preliminary data.</text>
</comment>
<dbReference type="PANTHER" id="PTHR33713:SF6">
    <property type="entry name" value="ANTITOXIN YEFM"/>
    <property type="match status" value="1"/>
</dbReference>
<organism evidence="3 4">
    <name type="scientific">Undibacterium curvum</name>
    <dbReference type="NCBI Taxonomy" id="2762294"/>
    <lineage>
        <taxon>Bacteria</taxon>
        <taxon>Pseudomonadati</taxon>
        <taxon>Pseudomonadota</taxon>
        <taxon>Betaproteobacteria</taxon>
        <taxon>Burkholderiales</taxon>
        <taxon>Oxalobacteraceae</taxon>
        <taxon>Undibacterium</taxon>
    </lineage>
</organism>
<evidence type="ECO:0000256" key="2">
    <source>
        <dbReference type="RuleBase" id="RU362080"/>
    </source>
</evidence>
<accession>A0ABR7A4D7</accession>